<feature type="coiled-coil region" evidence="1">
    <location>
        <begin position="682"/>
        <end position="709"/>
    </location>
</feature>
<evidence type="ECO:0000256" key="1">
    <source>
        <dbReference type="SAM" id="Coils"/>
    </source>
</evidence>
<sequence length="951" mass="109666">MARGRRNRDGASNFSILMGSSRRRTRTSRRQPSDDENLAIREARITRIIRLAEQHGMIPPSSRRPHPILFSHHEEDFNFDNDQYRESENDIDQNSYHPAINHARYHRLQHSVPYHCSCPPSDVKHRSVDLIGISDQYHAFQIPFCQCTPHAIRLLHYGFISSSVKLPRTAFSVPLIQLHYELWQAASISTYGFLKGLNSFLDSRHKELLLAQGSTKRRQLQVPFSHSTDLYFQIIIKKNKLLTEGLQYSTNQKWAAKCPRCFGPQKHEQKANKQEPDFILAMDGNFQQRHYAHASKDTPSEDQYPPVFLPPSLVNTMAAEVEATKANVGQIEAPCAESHKAADDSRDATTWEKCDDNGLFASACRHDVPLLYTNIYKTGEKLYYPVSILSQIFQDFPQSKIGILYDIGCQLETHIKKREFFINQQSSLLYGTSVFHAYAHQWSCQVKYNPRLNKWWGLSDGEGLERLWAFMSSLVAPLCVSTWLHRLNAIHTRSEYYTNGLNQSTCEWLYSKLQGAQKVIHNARKALAELHLLPNPYHNTGETYTNAFFQHQWDEEQAYHLETNRSSAEKQEKELGRLLRLEDQLEAEWSVESLSAVQAVARARIASTLSSQIAAQREKVGDVMVLLNLTDSAKDELLKIWHSKNEIRQKFLGLIEEKEPLTRVCRPGEQTTLGTAGQQKVLESMRRRAKGLQKVLKEYNKRIEDYVWEFPSRAHPRVIGYGQLMQLEPDDPFWNDGMFTNQNEPWAVDPNTQKGIRHLASLNRGIEEKRRIGWEVRRTMRWAVDQHSKLRQIIDAFANPIECPQLAVVLNHPILQSLDETGRITAAKVLIHPDYMKVTNNQIIWNDFCNRLVHDTASQLDNQEICTAWSDQIFSLRFPLSQIPGNIDNLINDVKNEQDQANHNQRDHLPGHIGEDEEEEGLDDENYRQELEQLVNCDMLDELANEAHNDV</sequence>
<feature type="region of interest" description="Disordered" evidence="2">
    <location>
        <begin position="901"/>
        <end position="923"/>
    </location>
</feature>
<dbReference type="AlphaFoldDB" id="A0A2N5V7Q7"/>
<evidence type="ECO:0000256" key="2">
    <source>
        <dbReference type="SAM" id="MobiDB-lite"/>
    </source>
</evidence>
<gene>
    <name evidence="4" type="ORF">PCASD_03509</name>
</gene>
<name>A0A2N5V7Q7_9BASI</name>
<organism evidence="4 5">
    <name type="scientific">Puccinia coronata f. sp. avenae</name>
    <dbReference type="NCBI Taxonomy" id="200324"/>
    <lineage>
        <taxon>Eukaryota</taxon>
        <taxon>Fungi</taxon>
        <taxon>Dikarya</taxon>
        <taxon>Basidiomycota</taxon>
        <taxon>Pucciniomycotina</taxon>
        <taxon>Pucciniomycetes</taxon>
        <taxon>Pucciniales</taxon>
        <taxon>Pucciniaceae</taxon>
        <taxon>Puccinia</taxon>
    </lineage>
</organism>
<dbReference type="EMBL" id="PGCI01000043">
    <property type="protein sequence ID" value="PLW46033.1"/>
    <property type="molecule type" value="Genomic_DNA"/>
</dbReference>
<feature type="domain" description="CxC1-like cysteine cluster associated with KDZ transposases" evidence="3">
    <location>
        <begin position="109"/>
        <end position="204"/>
    </location>
</feature>
<dbReference type="Pfam" id="PF18758">
    <property type="entry name" value="KDZ"/>
    <property type="match status" value="1"/>
</dbReference>
<dbReference type="PANTHER" id="PTHR33096">
    <property type="entry name" value="CXC2 DOMAIN-CONTAINING PROTEIN"/>
    <property type="match status" value="1"/>
</dbReference>
<feature type="compositionally biased region" description="Basic and acidic residues" evidence="2">
    <location>
        <begin position="901"/>
        <end position="914"/>
    </location>
</feature>
<reference evidence="4 5" key="1">
    <citation type="submission" date="2017-11" db="EMBL/GenBank/DDBJ databases">
        <title>De novo assembly and phasing of dikaryotic genomes from two isolates of Puccinia coronata f. sp. avenae, the causal agent of oat crown rust.</title>
        <authorList>
            <person name="Miller M.E."/>
            <person name="Zhang Y."/>
            <person name="Omidvar V."/>
            <person name="Sperschneider J."/>
            <person name="Schwessinger B."/>
            <person name="Raley C."/>
            <person name="Palmer J.M."/>
            <person name="Garnica D."/>
            <person name="Upadhyaya N."/>
            <person name="Rathjen J."/>
            <person name="Taylor J.M."/>
            <person name="Park R.F."/>
            <person name="Dodds P.N."/>
            <person name="Hirsch C.D."/>
            <person name="Kianian S.F."/>
            <person name="Figueroa M."/>
        </authorList>
    </citation>
    <scope>NUCLEOTIDE SEQUENCE [LARGE SCALE GENOMIC DNA]</scope>
    <source>
        <strain evidence="4">12SD80</strain>
    </source>
</reference>
<comment type="caution">
    <text evidence="4">The sequence shown here is derived from an EMBL/GenBank/DDBJ whole genome shotgun (WGS) entry which is preliminary data.</text>
</comment>
<keyword evidence="1" id="KW-0175">Coiled coil</keyword>
<protein>
    <recommendedName>
        <fullName evidence="3">CxC1-like cysteine cluster associated with KDZ transposases domain-containing protein</fullName>
    </recommendedName>
</protein>
<dbReference type="PANTHER" id="PTHR33096:SF1">
    <property type="entry name" value="CXC1-LIKE CYSTEINE CLUSTER ASSOCIATED WITH KDZ TRANSPOSASES DOMAIN-CONTAINING PROTEIN"/>
    <property type="match status" value="1"/>
</dbReference>
<dbReference type="InterPro" id="IPR041320">
    <property type="entry name" value="CxC1"/>
</dbReference>
<dbReference type="Pfam" id="PF18802">
    <property type="entry name" value="CxC1"/>
    <property type="match status" value="1"/>
</dbReference>
<accession>A0A2N5V7Q7</accession>
<proteinExistence type="predicted"/>
<dbReference type="Proteomes" id="UP000235392">
    <property type="component" value="Unassembled WGS sequence"/>
</dbReference>
<evidence type="ECO:0000313" key="5">
    <source>
        <dbReference type="Proteomes" id="UP000235392"/>
    </source>
</evidence>
<evidence type="ECO:0000313" key="4">
    <source>
        <dbReference type="EMBL" id="PLW46033.1"/>
    </source>
</evidence>
<feature type="region of interest" description="Disordered" evidence="2">
    <location>
        <begin position="1"/>
        <end position="37"/>
    </location>
</feature>
<dbReference type="InterPro" id="IPR040521">
    <property type="entry name" value="KDZ"/>
</dbReference>
<evidence type="ECO:0000259" key="3">
    <source>
        <dbReference type="Pfam" id="PF18802"/>
    </source>
</evidence>